<protein>
    <submittedName>
        <fullName evidence="1">Uncharacterized protein</fullName>
    </submittedName>
</protein>
<dbReference type="EMBL" id="FN595750">
    <property type="protein sequence ID" value="CCB50560.1"/>
    <property type="molecule type" value="Genomic_DNA"/>
</dbReference>
<sequence>MRNTCLSLSGSHSSELGIVNRFFSLK</sequence>
<proteinExistence type="predicted"/>
<dbReference type="InParanoid" id="F6HEB4"/>
<evidence type="ECO:0000313" key="1">
    <source>
        <dbReference type="EMBL" id="CCB50560.1"/>
    </source>
</evidence>
<dbReference type="Proteomes" id="UP000009183">
    <property type="component" value="Chromosome 16"/>
</dbReference>
<dbReference type="AlphaFoldDB" id="F6HEB4"/>
<evidence type="ECO:0000313" key="2">
    <source>
        <dbReference type="Proteomes" id="UP000009183"/>
    </source>
</evidence>
<dbReference type="PaxDb" id="29760-VIT_16s0039g01160.t01"/>
<organism evidence="1 2">
    <name type="scientific">Vitis vinifera</name>
    <name type="common">Grape</name>
    <dbReference type="NCBI Taxonomy" id="29760"/>
    <lineage>
        <taxon>Eukaryota</taxon>
        <taxon>Viridiplantae</taxon>
        <taxon>Streptophyta</taxon>
        <taxon>Embryophyta</taxon>
        <taxon>Tracheophyta</taxon>
        <taxon>Spermatophyta</taxon>
        <taxon>Magnoliopsida</taxon>
        <taxon>eudicotyledons</taxon>
        <taxon>Gunneridae</taxon>
        <taxon>Pentapetalae</taxon>
        <taxon>rosids</taxon>
        <taxon>Vitales</taxon>
        <taxon>Vitaceae</taxon>
        <taxon>Viteae</taxon>
        <taxon>Vitis</taxon>
    </lineage>
</organism>
<keyword evidence="2" id="KW-1185">Reference proteome</keyword>
<name>F6HEB4_VITVI</name>
<dbReference type="HOGENOM" id="CLU_3417732_0_0_1"/>
<gene>
    <name evidence="1" type="ordered locus">VIT_16s0039g01160</name>
</gene>
<reference evidence="2" key="1">
    <citation type="journal article" date="2007" name="Nature">
        <title>The grapevine genome sequence suggests ancestral hexaploidization in major angiosperm phyla.</title>
        <authorList>
            <consortium name="The French-Italian Public Consortium for Grapevine Genome Characterization."/>
            <person name="Jaillon O."/>
            <person name="Aury J.-M."/>
            <person name="Noel B."/>
            <person name="Policriti A."/>
            <person name="Clepet C."/>
            <person name="Casagrande A."/>
            <person name="Choisne N."/>
            <person name="Aubourg S."/>
            <person name="Vitulo N."/>
            <person name="Jubin C."/>
            <person name="Vezzi A."/>
            <person name="Legeai F."/>
            <person name="Hugueney P."/>
            <person name="Dasilva C."/>
            <person name="Horner D."/>
            <person name="Mica E."/>
            <person name="Jublot D."/>
            <person name="Poulain J."/>
            <person name="Bruyere C."/>
            <person name="Billault A."/>
            <person name="Segurens B."/>
            <person name="Gouyvenoux M."/>
            <person name="Ugarte E."/>
            <person name="Cattonaro F."/>
            <person name="Anthouard V."/>
            <person name="Vico V."/>
            <person name="Del Fabbro C."/>
            <person name="Alaux M."/>
            <person name="Di Gaspero G."/>
            <person name="Dumas V."/>
            <person name="Felice N."/>
            <person name="Paillard S."/>
            <person name="Juman I."/>
            <person name="Moroldo M."/>
            <person name="Scalabrin S."/>
            <person name="Canaguier A."/>
            <person name="Le Clainche I."/>
            <person name="Malacrida G."/>
            <person name="Durand E."/>
            <person name="Pesole G."/>
            <person name="Laucou V."/>
            <person name="Chatelet P."/>
            <person name="Merdinoglu D."/>
            <person name="Delledonne M."/>
            <person name="Pezzotti M."/>
            <person name="Lecharny A."/>
            <person name="Scarpelli C."/>
            <person name="Artiguenave F."/>
            <person name="Pe M.E."/>
            <person name="Valle G."/>
            <person name="Morgante M."/>
            <person name="Caboche M."/>
            <person name="Adam-Blondon A.-F."/>
            <person name="Weissenbach J."/>
            <person name="Quetier F."/>
            <person name="Wincker P."/>
        </authorList>
    </citation>
    <scope>NUCLEOTIDE SEQUENCE [LARGE SCALE GENOMIC DNA]</scope>
    <source>
        <strain evidence="2">cv. Pinot noir / PN40024</strain>
    </source>
</reference>
<accession>F6HEB4</accession>